<dbReference type="GO" id="GO:0005737">
    <property type="term" value="C:cytoplasm"/>
    <property type="evidence" value="ECO:0007669"/>
    <property type="project" value="TreeGrafter"/>
</dbReference>
<dbReference type="SUPFAM" id="SSF51735">
    <property type="entry name" value="NAD(P)-binding Rossmann-fold domains"/>
    <property type="match status" value="1"/>
</dbReference>
<keyword evidence="6 9" id="KW-0560">Oxidoreductase</keyword>
<evidence type="ECO:0000256" key="8">
    <source>
        <dbReference type="ARBA" id="ARBA00048793"/>
    </source>
</evidence>
<dbReference type="InterPro" id="IPR051402">
    <property type="entry name" value="KPR-Related"/>
</dbReference>
<keyword evidence="13" id="KW-1185">Reference proteome</keyword>
<evidence type="ECO:0000256" key="6">
    <source>
        <dbReference type="ARBA" id="ARBA00023002"/>
    </source>
</evidence>
<dbReference type="Pfam" id="PF08546">
    <property type="entry name" value="ApbA_C"/>
    <property type="match status" value="1"/>
</dbReference>
<dbReference type="InterPro" id="IPR013752">
    <property type="entry name" value="KPA_reductase"/>
</dbReference>
<evidence type="ECO:0000259" key="10">
    <source>
        <dbReference type="Pfam" id="PF02558"/>
    </source>
</evidence>
<comment type="caution">
    <text evidence="12">The sequence shown here is derived from an EMBL/GenBank/DDBJ whole genome shotgun (WGS) entry which is preliminary data.</text>
</comment>
<dbReference type="SUPFAM" id="SSF48179">
    <property type="entry name" value="6-phosphogluconate dehydrogenase C-terminal domain-like"/>
    <property type="match status" value="1"/>
</dbReference>
<dbReference type="PROSITE" id="PS51257">
    <property type="entry name" value="PROKAR_LIPOPROTEIN"/>
    <property type="match status" value="1"/>
</dbReference>
<dbReference type="FunFam" id="1.10.1040.10:FF:000017">
    <property type="entry name" value="2-dehydropantoate 2-reductase"/>
    <property type="match status" value="1"/>
</dbReference>
<dbReference type="UniPathway" id="UPA00028">
    <property type="reaction ID" value="UER00004"/>
</dbReference>
<dbReference type="AlphaFoldDB" id="A0A194AFT0"/>
<comment type="pathway">
    <text evidence="1 9">Cofactor biosynthesis; (R)-pantothenate biosynthesis; (R)-pantoate from 3-methyl-2-oxobutanoate: step 2/2.</text>
</comment>
<dbReference type="EMBL" id="BDFE01000006">
    <property type="protein sequence ID" value="GAU07629.1"/>
    <property type="molecule type" value="Genomic_DNA"/>
</dbReference>
<sequence>MGIRYGIIGSGAIGCFYGAKLIQAGNDVHFLFHSDFEHVQKNGLRVDSVDGDMFFPKVNAYGQARDMPVCDVVLVALKSTQNHVLPSLLDPVVGPHTAIVLLQNGLGGERLLAEQTRAEHILGGLCLVCCNKLGPGHITHLEYGKILLAEYDRNDQPAGITPTMHAIAAPLQKAGIPIELSPDLVLARWKKLMWNIPFNGTCALLDAPTDKIMGCPQSRQLAFDLMQEVQAGAASQGRDISDEYIDEMMTFTDAMVSYMPSMMLDARHNRAMEVESIYGEPVRTAMRNGVHLVRTQTLYRQLTLLNARIYQQPPFGS</sequence>
<evidence type="ECO:0000256" key="3">
    <source>
        <dbReference type="ARBA" id="ARBA00013014"/>
    </source>
</evidence>
<feature type="domain" description="Ketopantoate reductase N-terminal" evidence="10">
    <location>
        <begin position="6"/>
        <end position="152"/>
    </location>
</feature>
<gene>
    <name evidence="12" type="ORF">DPF_0324</name>
</gene>
<evidence type="ECO:0000256" key="4">
    <source>
        <dbReference type="ARBA" id="ARBA00019465"/>
    </source>
</evidence>
<dbReference type="PANTHER" id="PTHR21708">
    <property type="entry name" value="PROBABLE 2-DEHYDROPANTOATE 2-REDUCTASE"/>
    <property type="match status" value="1"/>
</dbReference>
<dbReference type="NCBIfam" id="NF004887">
    <property type="entry name" value="PRK06249.1"/>
    <property type="match status" value="1"/>
</dbReference>
<evidence type="ECO:0000256" key="5">
    <source>
        <dbReference type="ARBA" id="ARBA00022857"/>
    </source>
</evidence>
<keyword evidence="9" id="KW-0566">Pantothenate biosynthesis</keyword>
<dbReference type="Gene3D" id="1.10.1040.10">
    <property type="entry name" value="N-(1-d-carboxylethyl)-l-norvaline Dehydrogenase, domain 2"/>
    <property type="match status" value="1"/>
</dbReference>
<dbReference type="GO" id="GO:0008677">
    <property type="term" value="F:2-dehydropantoate 2-reductase activity"/>
    <property type="evidence" value="ECO:0007669"/>
    <property type="project" value="UniProtKB-EC"/>
</dbReference>
<dbReference type="InterPro" id="IPR003710">
    <property type="entry name" value="ApbA"/>
</dbReference>
<comment type="function">
    <text evidence="9">Catalyzes the NADPH-dependent reduction of ketopantoate into pantoic acid.</text>
</comment>
<comment type="catalytic activity">
    <reaction evidence="8 9">
        <text>(R)-pantoate + NADP(+) = 2-dehydropantoate + NADPH + H(+)</text>
        <dbReference type="Rhea" id="RHEA:16233"/>
        <dbReference type="ChEBI" id="CHEBI:11561"/>
        <dbReference type="ChEBI" id="CHEBI:15378"/>
        <dbReference type="ChEBI" id="CHEBI:15980"/>
        <dbReference type="ChEBI" id="CHEBI:57783"/>
        <dbReference type="ChEBI" id="CHEBI:58349"/>
        <dbReference type="EC" id="1.1.1.169"/>
    </reaction>
</comment>
<dbReference type="GO" id="GO:0015940">
    <property type="term" value="P:pantothenate biosynthetic process"/>
    <property type="evidence" value="ECO:0007669"/>
    <property type="project" value="UniProtKB-UniPathway"/>
</dbReference>
<dbReference type="InterPro" id="IPR013332">
    <property type="entry name" value="KPR_N"/>
</dbReference>
<dbReference type="InterPro" id="IPR013328">
    <property type="entry name" value="6PGD_dom2"/>
</dbReference>
<proteinExistence type="inferred from homology"/>
<evidence type="ECO:0000313" key="13">
    <source>
        <dbReference type="Proteomes" id="UP000095200"/>
    </source>
</evidence>
<evidence type="ECO:0000259" key="11">
    <source>
        <dbReference type="Pfam" id="PF08546"/>
    </source>
</evidence>
<dbReference type="Gene3D" id="3.40.50.720">
    <property type="entry name" value="NAD(P)-binding Rossmann-like Domain"/>
    <property type="match status" value="1"/>
</dbReference>
<evidence type="ECO:0000313" key="12">
    <source>
        <dbReference type="EMBL" id="GAU07629.1"/>
    </source>
</evidence>
<dbReference type="STRING" id="1592317.DPF_0324"/>
<keyword evidence="5 9" id="KW-0521">NADP</keyword>
<dbReference type="Pfam" id="PF02558">
    <property type="entry name" value="ApbA"/>
    <property type="match status" value="1"/>
</dbReference>
<dbReference type="InterPro" id="IPR036291">
    <property type="entry name" value="NAD(P)-bd_dom_sf"/>
</dbReference>
<dbReference type="OrthoDB" id="5333395at2"/>
<dbReference type="EC" id="1.1.1.169" evidence="3 9"/>
<evidence type="ECO:0000256" key="9">
    <source>
        <dbReference type="RuleBase" id="RU362068"/>
    </source>
</evidence>
<dbReference type="PANTHER" id="PTHR21708:SF26">
    <property type="entry name" value="2-DEHYDROPANTOATE 2-REDUCTASE"/>
    <property type="match status" value="1"/>
</dbReference>
<evidence type="ECO:0000256" key="1">
    <source>
        <dbReference type="ARBA" id="ARBA00004994"/>
    </source>
</evidence>
<dbReference type="NCBIfam" id="TIGR00745">
    <property type="entry name" value="apbA_panE"/>
    <property type="match status" value="1"/>
</dbReference>
<feature type="domain" description="Ketopantoate reductase C-terminal" evidence="11">
    <location>
        <begin position="184"/>
        <end position="303"/>
    </location>
</feature>
<name>A0A194AFT0_9BACT</name>
<evidence type="ECO:0000256" key="2">
    <source>
        <dbReference type="ARBA" id="ARBA00007870"/>
    </source>
</evidence>
<protein>
    <recommendedName>
        <fullName evidence="4 9">2-dehydropantoate 2-reductase</fullName>
        <ecNumber evidence="3 9">1.1.1.169</ecNumber>
    </recommendedName>
    <alternativeName>
        <fullName evidence="7 9">Ketopantoate reductase</fullName>
    </alternativeName>
</protein>
<dbReference type="Proteomes" id="UP000095200">
    <property type="component" value="Unassembled WGS sequence"/>
</dbReference>
<reference evidence="13" key="1">
    <citation type="submission" date="2016-06" db="EMBL/GenBank/DDBJ databases">
        <title>Draft genome sequence of Desulfoplanes formicivorans strain Pf12B.</title>
        <authorList>
            <person name="Watanabe M."/>
            <person name="Kojima H."/>
            <person name="Fukui M."/>
        </authorList>
    </citation>
    <scope>NUCLEOTIDE SEQUENCE [LARGE SCALE GENOMIC DNA]</scope>
    <source>
        <strain evidence="13">Pf12B</strain>
    </source>
</reference>
<dbReference type="RefSeq" id="WP_069857141.1">
    <property type="nucleotide sequence ID" value="NZ_BDFE01000006.1"/>
</dbReference>
<evidence type="ECO:0000256" key="7">
    <source>
        <dbReference type="ARBA" id="ARBA00032024"/>
    </source>
</evidence>
<accession>A0A194AFT0</accession>
<organism evidence="12 13">
    <name type="scientific">Desulfoplanes formicivorans</name>
    <dbReference type="NCBI Taxonomy" id="1592317"/>
    <lineage>
        <taxon>Bacteria</taxon>
        <taxon>Pseudomonadati</taxon>
        <taxon>Thermodesulfobacteriota</taxon>
        <taxon>Desulfovibrionia</taxon>
        <taxon>Desulfovibrionales</taxon>
        <taxon>Desulfoplanaceae</taxon>
        <taxon>Desulfoplanes</taxon>
    </lineage>
</organism>
<comment type="similarity">
    <text evidence="2 9">Belongs to the ketopantoate reductase family.</text>
</comment>
<dbReference type="InterPro" id="IPR008927">
    <property type="entry name" value="6-PGluconate_DH-like_C_sf"/>
</dbReference>